<keyword evidence="5" id="KW-0963">Cytoplasm</keyword>
<dbReference type="WBParaSite" id="Smp_104120.1">
    <property type="protein sequence ID" value="Smp_104120.1"/>
    <property type="gene ID" value="Smp_104120"/>
</dbReference>
<evidence type="ECO:0000256" key="7">
    <source>
        <dbReference type="ARBA" id="ARBA00023273"/>
    </source>
</evidence>
<reference evidence="8" key="1">
    <citation type="journal article" date="2012" name="PLoS Negl. Trop. Dis.">
        <title>A systematically improved high quality genome and transcriptome of the human blood fluke Schistosoma mansoni.</title>
        <authorList>
            <person name="Protasio A.V."/>
            <person name="Tsai I.J."/>
            <person name="Babbage A."/>
            <person name="Nichol S."/>
            <person name="Hunt M."/>
            <person name="Aslett M.A."/>
            <person name="De Silva N."/>
            <person name="Velarde G.S."/>
            <person name="Anderson T.J."/>
            <person name="Clark R.C."/>
            <person name="Davidson C."/>
            <person name="Dillon G.P."/>
            <person name="Holroyd N.E."/>
            <person name="LoVerde P.T."/>
            <person name="Lloyd C."/>
            <person name="McQuillan J."/>
            <person name="Oliveira G."/>
            <person name="Otto T.D."/>
            <person name="Parker-Manuel S.J."/>
            <person name="Quail M.A."/>
            <person name="Wilson R.A."/>
            <person name="Zerlotini A."/>
            <person name="Dunne D.W."/>
            <person name="Berriman M."/>
        </authorList>
    </citation>
    <scope>NUCLEOTIDE SEQUENCE [LARGE SCALE GENOMIC DNA]</scope>
    <source>
        <strain evidence="8">Puerto Rican</strain>
    </source>
</reference>
<accession>A0A3Q0KJV7</accession>
<dbReference type="InParanoid" id="A0A3Q0KJV7"/>
<organism evidence="8 9">
    <name type="scientific">Schistosoma mansoni</name>
    <name type="common">Blood fluke</name>
    <dbReference type="NCBI Taxonomy" id="6183"/>
    <lineage>
        <taxon>Eukaryota</taxon>
        <taxon>Metazoa</taxon>
        <taxon>Spiralia</taxon>
        <taxon>Lophotrochozoa</taxon>
        <taxon>Platyhelminthes</taxon>
        <taxon>Trematoda</taxon>
        <taxon>Digenea</taxon>
        <taxon>Strigeidida</taxon>
        <taxon>Schistosomatoidea</taxon>
        <taxon>Schistosomatidae</taxon>
        <taxon>Schistosoma</taxon>
    </lineage>
</organism>
<dbReference type="GO" id="GO:0005930">
    <property type="term" value="C:axoneme"/>
    <property type="evidence" value="ECO:0007669"/>
    <property type="project" value="UniProtKB-SubCell"/>
</dbReference>
<name>A0A3Q0KJV7_SCHMA</name>
<dbReference type="ExpressionAtlas" id="A0A3Q0KJV7">
    <property type="expression patterns" value="baseline and differential"/>
</dbReference>
<dbReference type="STRING" id="6183.A0A3Q0KJV7"/>
<protein>
    <recommendedName>
        <fullName evidence="4">Cilia- and flagella-associated protein 300</fullName>
    </recommendedName>
</protein>
<dbReference type="PANTHER" id="PTHR31078:SF1">
    <property type="entry name" value="CILIA- AND FLAGELLA-ASSOCIATED PROTEIN 300"/>
    <property type="match status" value="1"/>
</dbReference>
<sequence length="258" mass="30236">CQKYKHLLSMEQANEGFLIIPGREYPFLSDKQVNEYFIKWSMKGRLNVATFTFDHMFVPYKADSFFTGFFDSPSVQNALTIPYTKTIVKINSVRCTLTNLDAFRKLSSVTHECGKIKTRLDDVFESILISDKLRECLLLEDSDSYSIFTEKEREEFLFRLFKHICIGGEICQQEDEIKPYIDTVRKIYRDLICVQKNPDSKAIEIVSYVYEVRVYDEQNNMVFPSSEEHLNTFAYVIVDPLKRNVIIFYHIFGCGEFS</sequence>
<keyword evidence="8" id="KW-1185">Reference proteome</keyword>
<comment type="similarity">
    <text evidence="3">Belongs to the CFAP300 family.</text>
</comment>
<evidence type="ECO:0000256" key="1">
    <source>
        <dbReference type="ARBA" id="ARBA00002404"/>
    </source>
</evidence>
<evidence type="ECO:0000256" key="4">
    <source>
        <dbReference type="ARBA" id="ARBA00022174"/>
    </source>
</evidence>
<evidence type="ECO:0000256" key="2">
    <source>
        <dbReference type="ARBA" id="ARBA00004430"/>
    </source>
</evidence>
<evidence type="ECO:0000313" key="8">
    <source>
        <dbReference type="Proteomes" id="UP000008854"/>
    </source>
</evidence>
<evidence type="ECO:0000256" key="5">
    <source>
        <dbReference type="ARBA" id="ARBA00022490"/>
    </source>
</evidence>
<comment type="subcellular location">
    <subcellularLocation>
        <location evidence="2">Cytoplasm</location>
        <location evidence="2">Cytoskeleton</location>
        <location evidence="2">Cilium axoneme</location>
    </subcellularLocation>
</comment>
<evidence type="ECO:0000256" key="3">
    <source>
        <dbReference type="ARBA" id="ARBA00009205"/>
    </source>
</evidence>
<dbReference type="InterPro" id="IPR029416">
    <property type="entry name" value="CFAP300"/>
</dbReference>
<dbReference type="Pfam" id="PF14926">
    <property type="entry name" value="CFAP300"/>
    <property type="match status" value="1"/>
</dbReference>
<keyword evidence="6" id="KW-0206">Cytoskeleton</keyword>
<dbReference type="AlphaFoldDB" id="A0A3Q0KJV7"/>
<keyword evidence="7" id="KW-0966">Cell projection</keyword>
<reference evidence="9" key="2">
    <citation type="submission" date="2018-12" db="UniProtKB">
        <authorList>
            <consortium name="WormBaseParasite"/>
        </authorList>
    </citation>
    <scope>IDENTIFICATION</scope>
    <source>
        <strain evidence="9">Puerto Rican</strain>
    </source>
</reference>
<dbReference type="PANTHER" id="PTHR31078">
    <property type="entry name" value="CILIA- AND FLAGELLA-ASSOCIATED PROTEIN 300"/>
    <property type="match status" value="1"/>
</dbReference>
<proteinExistence type="inferred from homology"/>
<evidence type="ECO:0000313" key="9">
    <source>
        <dbReference type="WBParaSite" id="Smp_104120.1"/>
    </source>
</evidence>
<dbReference type="Proteomes" id="UP000008854">
    <property type="component" value="Unassembled WGS sequence"/>
</dbReference>
<comment type="function">
    <text evidence="1">Cilium- and flagellum-specific protein that plays a role in axonemal structure organization and motility. May play a role in outer and inner dynein arm assembly.</text>
</comment>
<evidence type="ECO:0000256" key="6">
    <source>
        <dbReference type="ARBA" id="ARBA00023212"/>
    </source>
</evidence>